<protein>
    <recommendedName>
        <fullName evidence="4">Dynamin family protein</fullName>
    </recommendedName>
</protein>
<dbReference type="SUPFAM" id="SSF52540">
    <property type="entry name" value="P-loop containing nucleoside triphosphate hydrolases"/>
    <property type="match status" value="2"/>
</dbReference>
<dbReference type="Gene3D" id="3.40.50.300">
    <property type="entry name" value="P-loop containing nucleotide triphosphate hydrolases"/>
    <property type="match status" value="2"/>
</dbReference>
<feature type="transmembrane region" description="Helical" evidence="1">
    <location>
        <begin position="629"/>
        <end position="649"/>
    </location>
</feature>
<keyword evidence="1" id="KW-0472">Membrane</keyword>
<accession>A0A1Q4P228</accession>
<gene>
    <name evidence="2" type="ORF">BHU62_09060</name>
</gene>
<evidence type="ECO:0008006" key="4">
    <source>
        <dbReference type="Google" id="ProtNLM"/>
    </source>
</evidence>
<proteinExistence type="predicted"/>
<dbReference type="Proteomes" id="UP000185770">
    <property type="component" value="Unassembled WGS sequence"/>
</dbReference>
<dbReference type="EMBL" id="MJAO01000007">
    <property type="protein sequence ID" value="OKB67191.1"/>
    <property type="molecule type" value="Genomic_DNA"/>
</dbReference>
<evidence type="ECO:0000256" key="1">
    <source>
        <dbReference type="SAM" id="Phobius"/>
    </source>
</evidence>
<organism evidence="2 3">
    <name type="scientific">Serratia marcescens</name>
    <dbReference type="NCBI Taxonomy" id="615"/>
    <lineage>
        <taxon>Bacteria</taxon>
        <taxon>Pseudomonadati</taxon>
        <taxon>Pseudomonadota</taxon>
        <taxon>Gammaproteobacteria</taxon>
        <taxon>Enterobacterales</taxon>
        <taxon>Yersiniaceae</taxon>
        <taxon>Serratia</taxon>
    </lineage>
</organism>
<reference evidence="2 3" key="1">
    <citation type="submission" date="2016-09" db="EMBL/GenBank/DDBJ databases">
        <title>Serratia marcescens MSU-97 and epiphytic antimycotic-producing bacteria.</title>
        <authorList>
            <person name="Matilla M.A."/>
        </authorList>
    </citation>
    <scope>NUCLEOTIDE SEQUENCE [LARGE SCALE GENOMIC DNA]</scope>
    <source>
        <strain evidence="2 3">MSU-97</strain>
    </source>
</reference>
<dbReference type="AlphaFoldDB" id="A0A1Q4P228"/>
<sequence>MIAVEALPESLYLKLLQHVGTLLDSIEGDSEDPMLTSAQALARAKLNAIKVAITHAVDELRRNAEHKTFTIAFYGETNAGKSTLIETLRILLKEGSKQTQRAQFIALQQQSGLNEETLQALEAEISTCREQYELVLRDISQSTARHDDRQQRHLLQEASLVELIEQIKTGANFFQRLFNLLRKLPEERALLQLQASTAVLSTQREAELGQLHQLSENIKEKLAEKCLRHATVLDNHHLLEAYEDGGIIGDGRADFTRQTQAYEFEFNGQAFKLLDVPGIEGDESKVSEQINNAVKRAHAVFYITAKAAPPQTGDSGRLGTLEKIKAQLCDQTEVWAVYNKRVTNPLAFQKPALVSSDEQAGLGDLDRIMAEQLGGHYQGSVTLSALPAFYAIATCLVPRSTAAAGRKKFLDAIAPDALLEKTGVKKFYQHLTQDLVTDVKAKIRRANLNKVQQAFNNVCSGVKVLQAENFAPLAAKLDEEAQSAKHQLAMAFRGLNARLRTTGEQSIDTFEAAVRERIYGCIESDISNDQFKAALEQSLQEESATLQHQLPAALDKQVARFQADVSDIIERFEAHAIELLEGYSQMSKTRVTGEFDLKIDIDNGISVWGVLGSLAGAAAMVWNPVAWPLMVLGGAGIIISLAKAIWSFFDSDFKKGQQCKAADENLENACNAIREEFSKTLSQALPQLQGTIVQIEHVLEQPAVQARHINQKLDVAYLGLKKMARDLTANGDE</sequence>
<dbReference type="InterPro" id="IPR027417">
    <property type="entry name" value="P-loop_NTPase"/>
</dbReference>
<evidence type="ECO:0000313" key="3">
    <source>
        <dbReference type="Proteomes" id="UP000185770"/>
    </source>
</evidence>
<keyword evidence="1" id="KW-0812">Transmembrane</keyword>
<name>A0A1Q4P228_SERMA</name>
<evidence type="ECO:0000313" key="2">
    <source>
        <dbReference type="EMBL" id="OKB67191.1"/>
    </source>
</evidence>
<comment type="caution">
    <text evidence="2">The sequence shown here is derived from an EMBL/GenBank/DDBJ whole genome shotgun (WGS) entry which is preliminary data.</text>
</comment>
<dbReference type="RefSeq" id="WP_073531642.1">
    <property type="nucleotide sequence ID" value="NZ_MJAO01000007.1"/>
</dbReference>
<keyword evidence="1" id="KW-1133">Transmembrane helix</keyword>